<dbReference type="AlphaFoldDB" id="D3BLK4"/>
<keyword evidence="2" id="KW-1185">Reference proteome</keyword>
<dbReference type="EMBL" id="ADBJ01000042">
    <property type="protein sequence ID" value="EFA77455.1"/>
    <property type="molecule type" value="Genomic_DNA"/>
</dbReference>
<accession>D3BLK4</accession>
<proteinExistence type="predicted"/>
<gene>
    <name evidence="1" type="ORF">PPL_12057</name>
</gene>
<dbReference type="Proteomes" id="UP000001396">
    <property type="component" value="Unassembled WGS sequence"/>
</dbReference>
<dbReference type="InParanoid" id="D3BLK4"/>
<evidence type="ECO:0000313" key="2">
    <source>
        <dbReference type="Proteomes" id="UP000001396"/>
    </source>
</evidence>
<dbReference type="RefSeq" id="XP_020429583.1">
    <property type="nucleotide sequence ID" value="XM_020582802.1"/>
</dbReference>
<sequence length="172" mass="19927">MATGYQITFKIFKSLTLLYCGNSEAKIDLTLLPSSLTTLNKKYVKDRSEYKLEYLMVNANQYESLDNLIIKELDFAIDFGSNETNIINEIKKVPKGVEKLVIRHGISLSIKNIPPSVRCLEIQSLNSLIIEEEQSLPFEEPKFISSMVHKSQIQNIFEYYMTYQVDYIPKWV</sequence>
<organism evidence="1 2">
    <name type="scientific">Heterostelium pallidum (strain ATCC 26659 / Pp 5 / PN500)</name>
    <name type="common">Cellular slime mold</name>
    <name type="synonym">Polysphondylium pallidum</name>
    <dbReference type="NCBI Taxonomy" id="670386"/>
    <lineage>
        <taxon>Eukaryota</taxon>
        <taxon>Amoebozoa</taxon>
        <taxon>Evosea</taxon>
        <taxon>Eumycetozoa</taxon>
        <taxon>Dictyostelia</taxon>
        <taxon>Acytosteliales</taxon>
        <taxon>Acytosteliaceae</taxon>
        <taxon>Heterostelium</taxon>
    </lineage>
</organism>
<name>D3BLK4_HETP5</name>
<protein>
    <submittedName>
        <fullName evidence="1">Uncharacterized protein</fullName>
    </submittedName>
</protein>
<reference evidence="1 2" key="1">
    <citation type="journal article" date="2011" name="Genome Res.">
        <title>Phylogeny-wide analysis of social amoeba genomes highlights ancient origins for complex intercellular communication.</title>
        <authorList>
            <person name="Heidel A.J."/>
            <person name="Lawal H.M."/>
            <person name="Felder M."/>
            <person name="Schilde C."/>
            <person name="Helps N.R."/>
            <person name="Tunggal B."/>
            <person name="Rivero F."/>
            <person name="John U."/>
            <person name="Schleicher M."/>
            <person name="Eichinger L."/>
            <person name="Platzer M."/>
            <person name="Noegel A.A."/>
            <person name="Schaap P."/>
            <person name="Gloeckner G."/>
        </authorList>
    </citation>
    <scope>NUCLEOTIDE SEQUENCE [LARGE SCALE GENOMIC DNA]</scope>
    <source>
        <strain evidence="2">ATCC 26659 / Pp 5 / PN500</strain>
    </source>
</reference>
<dbReference type="GeneID" id="31367524"/>
<comment type="caution">
    <text evidence="1">The sequence shown here is derived from an EMBL/GenBank/DDBJ whole genome shotgun (WGS) entry which is preliminary data.</text>
</comment>
<evidence type="ECO:0000313" key="1">
    <source>
        <dbReference type="EMBL" id="EFA77455.1"/>
    </source>
</evidence>